<dbReference type="RefSeq" id="WP_189007826.1">
    <property type="nucleotide sequence ID" value="NZ_BMOD01000032.1"/>
</dbReference>
<gene>
    <name evidence="1" type="ORF">GCM10008938_46540</name>
</gene>
<dbReference type="InterPro" id="IPR035958">
    <property type="entry name" value="SecB-like_sf"/>
</dbReference>
<dbReference type="EMBL" id="BMOD01000032">
    <property type="protein sequence ID" value="GGJ55116.1"/>
    <property type="molecule type" value="Genomic_DNA"/>
</dbReference>
<protein>
    <recommendedName>
        <fullName evidence="3">Preprotein translocase subunit SecB</fullName>
    </recommendedName>
</protein>
<keyword evidence="2" id="KW-1185">Reference proteome</keyword>
<sequence>MTQKSKKSDQKLYSEFIRTLELKHIRLTSCKVESHVSRPQPRKLQVELDFGSALVSEPSEGQFEIQTRMTVKFTEKESQKEHAVLESSFVLTYTAEGEITPEILDVFIQQNVPVNAWPYHREFVQSTMQRMEWPSFVLPPFKTSAAPTKKTRNNRQKTDQ</sequence>
<comment type="caution">
    <text evidence="1">The sequence shown here is derived from an EMBL/GenBank/DDBJ whole genome shotgun (WGS) entry which is preliminary data.</text>
</comment>
<evidence type="ECO:0008006" key="3">
    <source>
        <dbReference type="Google" id="ProtNLM"/>
    </source>
</evidence>
<name>A0ABQ2DGW7_9DEIO</name>
<dbReference type="SUPFAM" id="SSF54611">
    <property type="entry name" value="SecB-like"/>
    <property type="match status" value="1"/>
</dbReference>
<accession>A0ABQ2DGW7</accession>
<dbReference type="Proteomes" id="UP000632222">
    <property type="component" value="Unassembled WGS sequence"/>
</dbReference>
<organism evidence="1 2">
    <name type="scientific">Deinococcus roseus</name>
    <dbReference type="NCBI Taxonomy" id="392414"/>
    <lineage>
        <taxon>Bacteria</taxon>
        <taxon>Thermotogati</taxon>
        <taxon>Deinococcota</taxon>
        <taxon>Deinococci</taxon>
        <taxon>Deinococcales</taxon>
        <taxon>Deinococcaceae</taxon>
        <taxon>Deinococcus</taxon>
    </lineage>
</organism>
<evidence type="ECO:0000313" key="2">
    <source>
        <dbReference type="Proteomes" id="UP000632222"/>
    </source>
</evidence>
<dbReference type="Gene3D" id="3.10.420.10">
    <property type="entry name" value="SecB-like"/>
    <property type="match status" value="1"/>
</dbReference>
<reference evidence="2" key="1">
    <citation type="journal article" date="2019" name="Int. J. Syst. Evol. Microbiol.">
        <title>The Global Catalogue of Microorganisms (GCM) 10K type strain sequencing project: providing services to taxonomists for standard genome sequencing and annotation.</title>
        <authorList>
            <consortium name="The Broad Institute Genomics Platform"/>
            <consortium name="The Broad Institute Genome Sequencing Center for Infectious Disease"/>
            <person name="Wu L."/>
            <person name="Ma J."/>
        </authorList>
    </citation>
    <scope>NUCLEOTIDE SEQUENCE [LARGE SCALE GENOMIC DNA]</scope>
    <source>
        <strain evidence="2">JCM 14370</strain>
    </source>
</reference>
<evidence type="ECO:0000313" key="1">
    <source>
        <dbReference type="EMBL" id="GGJ55116.1"/>
    </source>
</evidence>
<proteinExistence type="predicted"/>